<feature type="transmembrane region" description="Helical" evidence="5">
    <location>
        <begin position="9"/>
        <end position="30"/>
    </location>
</feature>
<dbReference type="InterPro" id="IPR037185">
    <property type="entry name" value="EmrE-like"/>
</dbReference>
<comment type="subcellular location">
    <subcellularLocation>
        <location evidence="5">Cell membrane</location>
        <topology evidence="5">Multi-pass membrane protein</topology>
    </subcellularLocation>
</comment>
<name>A0A363UK07_9GAMM</name>
<feature type="transmembrane region" description="Helical" evidence="5">
    <location>
        <begin position="63"/>
        <end position="80"/>
    </location>
</feature>
<evidence type="ECO:0000313" key="7">
    <source>
        <dbReference type="Proteomes" id="UP000251800"/>
    </source>
</evidence>
<dbReference type="PANTHER" id="PTHR36116">
    <property type="entry name" value="UPF0060 MEMBRANE PROTEIN YNFA"/>
    <property type="match status" value="1"/>
</dbReference>
<keyword evidence="2 5" id="KW-0812">Transmembrane</keyword>
<evidence type="ECO:0000313" key="6">
    <source>
        <dbReference type="EMBL" id="PWN55759.1"/>
    </source>
</evidence>
<dbReference type="Pfam" id="PF02694">
    <property type="entry name" value="UPF0060"/>
    <property type="match status" value="1"/>
</dbReference>
<feature type="transmembrane region" description="Helical" evidence="5">
    <location>
        <begin position="36"/>
        <end position="56"/>
    </location>
</feature>
<gene>
    <name evidence="6" type="ORF">DEH80_10045</name>
</gene>
<dbReference type="OrthoDB" id="123240at2"/>
<sequence length="112" mass="12016">MLAESAKLFGLFVATALAEIVGCYLPYLWLRRDGSAWLLLPAAASLALFVWLLSLHPEAAGRVYAAYGGVYVSVALAWLWLVDAVRPTYSDLLGVGLCLTGMVVIMLGARNA</sequence>
<evidence type="ECO:0000256" key="3">
    <source>
        <dbReference type="ARBA" id="ARBA00022989"/>
    </source>
</evidence>
<protein>
    <submittedName>
        <fullName evidence="6">YnfA family protein</fullName>
    </submittedName>
</protein>
<dbReference type="RefSeq" id="WP_109720370.1">
    <property type="nucleotide sequence ID" value="NZ_QEQK01000008.1"/>
</dbReference>
<dbReference type="HAMAP" id="MF_00010">
    <property type="entry name" value="UPF0060"/>
    <property type="match status" value="1"/>
</dbReference>
<keyword evidence="4 5" id="KW-0472">Membrane</keyword>
<organism evidence="6 7">
    <name type="scientific">Abyssibacter profundi</name>
    <dbReference type="NCBI Taxonomy" id="2182787"/>
    <lineage>
        <taxon>Bacteria</taxon>
        <taxon>Pseudomonadati</taxon>
        <taxon>Pseudomonadota</taxon>
        <taxon>Gammaproteobacteria</taxon>
        <taxon>Chromatiales</taxon>
        <taxon>Oceanococcaceae</taxon>
        <taxon>Abyssibacter</taxon>
    </lineage>
</organism>
<dbReference type="GO" id="GO:0005886">
    <property type="term" value="C:plasma membrane"/>
    <property type="evidence" value="ECO:0007669"/>
    <property type="project" value="UniProtKB-SubCell"/>
</dbReference>
<feature type="transmembrane region" description="Helical" evidence="5">
    <location>
        <begin position="92"/>
        <end position="109"/>
    </location>
</feature>
<comment type="caution">
    <text evidence="6">The sequence shown here is derived from an EMBL/GenBank/DDBJ whole genome shotgun (WGS) entry which is preliminary data.</text>
</comment>
<comment type="similarity">
    <text evidence="5">Belongs to the UPF0060 family.</text>
</comment>
<keyword evidence="1 5" id="KW-1003">Cell membrane</keyword>
<dbReference type="InterPro" id="IPR003844">
    <property type="entry name" value="UPF0060"/>
</dbReference>
<dbReference type="PANTHER" id="PTHR36116:SF1">
    <property type="entry name" value="UPF0060 MEMBRANE PROTEIN YNFA"/>
    <property type="match status" value="1"/>
</dbReference>
<evidence type="ECO:0000256" key="5">
    <source>
        <dbReference type="HAMAP-Rule" id="MF_00010"/>
    </source>
</evidence>
<reference evidence="6 7" key="1">
    <citation type="submission" date="2018-05" db="EMBL/GenBank/DDBJ databases">
        <title>Abyssibacter profundi OUC007T gen. nov., sp. nov, a marine bacterium isolated from seawater of the Mariana Trench.</title>
        <authorList>
            <person name="Zhou S."/>
        </authorList>
    </citation>
    <scope>NUCLEOTIDE SEQUENCE [LARGE SCALE GENOMIC DNA]</scope>
    <source>
        <strain evidence="6 7">OUC007</strain>
    </source>
</reference>
<dbReference type="NCBIfam" id="NF002586">
    <property type="entry name" value="PRK02237.1"/>
    <property type="match status" value="1"/>
</dbReference>
<keyword evidence="3 5" id="KW-1133">Transmembrane helix</keyword>
<dbReference type="Proteomes" id="UP000251800">
    <property type="component" value="Unassembled WGS sequence"/>
</dbReference>
<accession>A0A363UK07</accession>
<keyword evidence="7" id="KW-1185">Reference proteome</keyword>
<dbReference type="AlphaFoldDB" id="A0A363UK07"/>
<evidence type="ECO:0000256" key="2">
    <source>
        <dbReference type="ARBA" id="ARBA00022692"/>
    </source>
</evidence>
<dbReference type="EMBL" id="QEQK01000008">
    <property type="protein sequence ID" value="PWN55759.1"/>
    <property type="molecule type" value="Genomic_DNA"/>
</dbReference>
<dbReference type="SUPFAM" id="SSF103481">
    <property type="entry name" value="Multidrug resistance efflux transporter EmrE"/>
    <property type="match status" value="1"/>
</dbReference>
<proteinExistence type="inferred from homology"/>
<evidence type="ECO:0000256" key="4">
    <source>
        <dbReference type="ARBA" id="ARBA00023136"/>
    </source>
</evidence>
<evidence type="ECO:0000256" key="1">
    <source>
        <dbReference type="ARBA" id="ARBA00022475"/>
    </source>
</evidence>